<protein>
    <submittedName>
        <fullName evidence="1">Uncharacterized protein</fullName>
    </submittedName>
</protein>
<proteinExistence type="predicted"/>
<organism evidence="1 2">
    <name type="scientific">Tenebrio molitor</name>
    <name type="common">Yellow mealworm beetle</name>
    <dbReference type="NCBI Taxonomy" id="7067"/>
    <lineage>
        <taxon>Eukaryota</taxon>
        <taxon>Metazoa</taxon>
        <taxon>Ecdysozoa</taxon>
        <taxon>Arthropoda</taxon>
        <taxon>Hexapoda</taxon>
        <taxon>Insecta</taxon>
        <taxon>Pterygota</taxon>
        <taxon>Neoptera</taxon>
        <taxon>Endopterygota</taxon>
        <taxon>Coleoptera</taxon>
        <taxon>Polyphaga</taxon>
        <taxon>Cucujiformia</taxon>
        <taxon>Tenebrionidae</taxon>
        <taxon>Tenebrio</taxon>
    </lineage>
</organism>
<sequence length="67" mass="7615">MLKVWDFTKLTEEISSEEVNVSHNPDVRIGDDYLLRSFATKSSPLISLHFTRRNLLLAVSMFDGVSS</sequence>
<comment type="caution">
    <text evidence="1">The sequence shown here is derived from an EMBL/GenBank/DDBJ whole genome shotgun (WGS) entry which is preliminary data.</text>
</comment>
<reference evidence="1" key="2">
    <citation type="submission" date="2021-08" db="EMBL/GenBank/DDBJ databases">
        <authorList>
            <person name="Eriksson T."/>
        </authorList>
    </citation>
    <scope>NUCLEOTIDE SEQUENCE</scope>
    <source>
        <strain evidence="1">Stoneville</strain>
        <tissue evidence="1">Whole head</tissue>
    </source>
</reference>
<dbReference type="EMBL" id="JABDTM020019549">
    <property type="protein sequence ID" value="KAH0817414.1"/>
    <property type="molecule type" value="Genomic_DNA"/>
</dbReference>
<reference evidence="1" key="1">
    <citation type="journal article" date="2020" name="J Insects Food Feed">
        <title>The yellow mealworm (Tenebrio molitor) genome: a resource for the emerging insects as food and feed industry.</title>
        <authorList>
            <person name="Eriksson T."/>
            <person name="Andere A."/>
            <person name="Kelstrup H."/>
            <person name="Emery V."/>
            <person name="Picard C."/>
        </authorList>
    </citation>
    <scope>NUCLEOTIDE SEQUENCE</scope>
    <source>
        <strain evidence="1">Stoneville</strain>
        <tissue evidence="1">Whole head</tissue>
    </source>
</reference>
<evidence type="ECO:0000313" key="1">
    <source>
        <dbReference type="EMBL" id="KAH0817414.1"/>
    </source>
</evidence>
<accession>A0A8J6HMM2</accession>
<name>A0A8J6HMM2_TENMO</name>
<keyword evidence="2" id="KW-1185">Reference proteome</keyword>
<dbReference type="AlphaFoldDB" id="A0A8J6HMM2"/>
<gene>
    <name evidence="1" type="ORF">GEV33_005376</name>
</gene>
<dbReference type="Proteomes" id="UP000719412">
    <property type="component" value="Unassembled WGS sequence"/>
</dbReference>
<evidence type="ECO:0000313" key="2">
    <source>
        <dbReference type="Proteomes" id="UP000719412"/>
    </source>
</evidence>